<dbReference type="SUPFAM" id="SSF49354">
    <property type="entry name" value="PapD-like"/>
    <property type="match status" value="1"/>
</dbReference>
<feature type="chain" id="PRO_5026204694" evidence="1">
    <location>
        <begin position="22"/>
        <end position="234"/>
    </location>
</feature>
<sequence>MRLIIATIFAVTAAAWSAAEAASLRVAPVGLELVAPSAAATLSLNNEEKRPVNVQIRVFRWSQVNGVERLEPTSDVVASPPATVLKGKSKMLVRIARVSKRPVSKEESYRVLIDQLPDPSQRGTASVSLVMRYSIPVFFSPQDQAPPALSWNVRRNGGKLEVTVSNSGERRIRLSDLLLKSGSGKPSVLGKGLVGYVLAGSVKTWSFDFGRTARTVTLEATSDLGQVDAKAAVR</sequence>
<dbReference type="Pfam" id="PF00345">
    <property type="entry name" value="PapD_N"/>
    <property type="match status" value="1"/>
</dbReference>
<dbReference type="PANTHER" id="PTHR30251">
    <property type="entry name" value="PILUS ASSEMBLY CHAPERONE"/>
    <property type="match status" value="1"/>
</dbReference>
<accession>A0A6G4WIX0</accession>
<dbReference type="PANTHER" id="PTHR30251:SF4">
    <property type="entry name" value="SLR1668 PROTEIN"/>
    <property type="match status" value="1"/>
</dbReference>
<feature type="domain" description="Pili assembly chaperone N-terminal" evidence="2">
    <location>
        <begin position="26"/>
        <end position="142"/>
    </location>
</feature>
<dbReference type="GO" id="GO:0071555">
    <property type="term" value="P:cell wall organization"/>
    <property type="evidence" value="ECO:0007669"/>
    <property type="project" value="InterPro"/>
</dbReference>
<organism evidence="3 4">
    <name type="scientific">Allomesorhizobium camelthorni</name>
    <dbReference type="NCBI Taxonomy" id="475069"/>
    <lineage>
        <taxon>Bacteria</taxon>
        <taxon>Pseudomonadati</taxon>
        <taxon>Pseudomonadota</taxon>
        <taxon>Alphaproteobacteria</taxon>
        <taxon>Hyphomicrobiales</taxon>
        <taxon>Phyllobacteriaceae</taxon>
        <taxon>Allomesorhizobium</taxon>
    </lineage>
</organism>
<dbReference type="InterPro" id="IPR008962">
    <property type="entry name" value="PapD-like_sf"/>
</dbReference>
<comment type="caution">
    <text evidence="3">The sequence shown here is derived from an EMBL/GenBank/DDBJ whole genome shotgun (WGS) entry which is preliminary data.</text>
</comment>
<dbReference type="AlphaFoldDB" id="A0A6G4WIX0"/>
<dbReference type="GO" id="GO:0030288">
    <property type="term" value="C:outer membrane-bounded periplasmic space"/>
    <property type="evidence" value="ECO:0007669"/>
    <property type="project" value="InterPro"/>
</dbReference>
<evidence type="ECO:0000313" key="4">
    <source>
        <dbReference type="Proteomes" id="UP001642900"/>
    </source>
</evidence>
<evidence type="ECO:0000259" key="2">
    <source>
        <dbReference type="Pfam" id="PF00345"/>
    </source>
</evidence>
<dbReference type="InterPro" id="IPR013783">
    <property type="entry name" value="Ig-like_fold"/>
</dbReference>
<keyword evidence="1" id="KW-0732">Signal</keyword>
<dbReference type="Gene3D" id="2.60.40.10">
    <property type="entry name" value="Immunoglobulins"/>
    <property type="match status" value="1"/>
</dbReference>
<name>A0A6G4WIX0_9HYPH</name>
<dbReference type="InterPro" id="IPR050643">
    <property type="entry name" value="Periplasmic_pilus_chap"/>
</dbReference>
<keyword evidence="4" id="KW-1185">Reference proteome</keyword>
<feature type="signal peptide" evidence="1">
    <location>
        <begin position="1"/>
        <end position="21"/>
    </location>
</feature>
<reference evidence="3 4" key="1">
    <citation type="submission" date="2020-02" db="EMBL/GenBank/DDBJ databases">
        <title>Genome sequence of strain CCNWXJ40-4.</title>
        <authorList>
            <person name="Gao J."/>
            <person name="Sun J."/>
        </authorList>
    </citation>
    <scope>NUCLEOTIDE SEQUENCE [LARGE SCALE GENOMIC DNA]</scope>
    <source>
        <strain evidence="3 4">CCNWXJ 40-4</strain>
    </source>
</reference>
<dbReference type="InterPro" id="IPR016147">
    <property type="entry name" value="Pili_assmbl_chaperone_N"/>
</dbReference>
<evidence type="ECO:0000256" key="1">
    <source>
        <dbReference type="SAM" id="SignalP"/>
    </source>
</evidence>
<gene>
    <name evidence="3" type="ORF">G6N73_26080</name>
</gene>
<protein>
    <submittedName>
        <fullName evidence="3">Molecular chaperone</fullName>
    </submittedName>
</protein>
<proteinExistence type="predicted"/>
<dbReference type="Proteomes" id="UP001642900">
    <property type="component" value="Unassembled WGS sequence"/>
</dbReference>
<dbReference type="EMBL" id="JAAKZF010000056">
    <property type="protein sequence ID" value="NGO54554.1"/>
    <property type="molecule type" value="Genomic_DNA"/>
</dbReference>
<dbReference type="RefSeq" id="WP_165032891.1">
    <property type="nucleotide sequence ID" value="NZ_JAAKZF010000056.1"/>
</dbReference>
<evidence type="ECO:0000313" key="3">
    <source>
        <dbReference type="EMBL" id="NGO54554.1"/>
    </source>
</evidence>